<keyword evidence="3" id="KW-1003">Cell membrane</keyword>
<dbReference type="Pfam" id="PF01554">
    <property type="entry name" value="MatE"/>
    <property type="match status" value="2"/>
</dbReference>
<feature type="transmembrane region" description="Helical" evidence="7">
    <location>
        <begin position="92"/>
        <end position="119"/>
    </location>
</feature>
<evidence type="ECO:0000313" key="9">
    <source>
        <dbReference type="Proteomes" id="UP000004754"/>
    </source>
</evidence>
<reference evidence="8 9" key="1">
    <citation type="submission" date="2010-12" db="EMBL/GenBank/DDBJ databases">
        <authorList>
            <person name="Muzny D."/>
            <person name="Qin X."/>
            <person name="Deng J."/>
            <person name="Jiang H."/>
            <person name="Liu Y."/>
            <person name="Qu J."/>
            <person name="Song X.-Z."/>
            <person name="Zhang L."/>
            <person name="Thornton R."/>
            <person name="Coyle M."/>
            <person name="Francisco L."/>
            <person name="Jackson L."/>
            <person name="Javaid M."/>
            <person name="Korchina V."/>
            <person name="Kovar C."/>
            <person name="Mata R."/>
            <person name="Mathew T."/>
            <person name="Ngo R."/>
            <person name="Nguyen L."/>
            <person name="Nguyen N."/>
            <person name="Okwuonu G."/>
            <person name="Ongeri F."/>
            <person name="Pham C."/>
            <person name="Simmons D."/>
            <person name="Wilczek-Boney K."/>
            <person name="Hale W."/>
            <person name="Jakkamsetti A."/>
            <person name="Pham P."/>
            <person name="Ruth R."/>
            <person name="San Lucas F."/>
            <person name="Warren J."/>
            <person name="Zhang J."/>
            <person name="Zhao Z."/>
            <person name="Zhou C."/>
            <person name="Zhu D."/>
            <person name="Lee S."/>
            <person name="Bess C."/>
            <person name="Blankenburg K."/>
            <person name="Forbes L."/>
            <person name="Fu Q."/>
            <person name="Gubbala S."/>
            <person name="Hirani K."/>
            <person name="Jayaseelan J.C."/>
            <person name="Lara F."/>
            <person name="Munidasa M."/>
            <person name="Palculict T."/>
            <person name="Patil S."/>
            <person name="Pu L.-L."/>
            <person name="Saada N."/>
            <person name="Tang L."/>
            <person name="Weissenberger G."/>
            <person name="Zhu Y."/>
            <person name="Hemphill L."/>
            <person name="Shang Y."/>
            <person name="Youmans B."/>
            <person name="Ayvaz T."/>
            <person name="Ross M."/>
            <person name="Santibanez J."/>
            <person name="Aqrawi P."/>
            <person name="Gross S."/>
            <person name="Joshi V."/>
            <person name="Fowler G."/>
            <person name="Nazareth L."/>
            <person name="Reid J."/>
            <person name="Worley K."/>
            <person name="Petrosino J."/>
            <person name="Highlander S."/>
            <person name="Gibbs R."/>
        </authorList>
    </citation>
    <scope>NUCLEOTIDE SEQUENCE [LARGE SCALE GENOMIC DNA]</scope>
    <source>
        <strain evidence="8 9">ATCC 23263</strain>
    </source>
</reference>
<feature type="transmembrane region" description="Helical" evidence="7">
    <location>
        <begin position="412"/>
        <end position="432"/>
    </location>
</feature>
<dbReference type="PANTHER" id="PTHR43549:SF3">
    <property type="entry name" value="MULTIDRUG RESISTANCE PROTEIN YPNP-RELATED"/>
    <property type="match status" value="1"/>
</dbReference>
<dbReference type="HOGENOM" id="CLU_012893_5_0_9"/>
<dbReference type="GO" id="GO:0005886">
    <property type="term" value="C:plasma membrane"/>
    <property type="evidence" value="ECO:0007669"/>
    <property type="project" value="UniProtKB-SubCell"/>
</dbReference>
<evidence type="ECO:0000256" key="3">
    <source>
        <dbReference type="ARBA" id="ARBA00022475"/>
    </source>
</evidence>
<feature type="transmembrane region" description="Helical" evidence="7">
    <location>
        <begin position="131"/>
        <end position="151"/>
    </location>
</feature>
<feature type="transmembrane region" description="Helical" evidence="7">
    <location>
        <begin position="315"/>
        <end position="338"/>
    </location>
</feature>
<feature type="transmembrane region" description="Helical" evidence="7">
    <location>
        <begin position="190"/>
        <end position="212"/>
    </location>
</feature>
<evidence type="ECO:0000313" key="8">
    <source>
        <dbReference type="EMBL" id="EFV01037.1"/>
    </source>
</evidence>
<accession>E6MIE1</accession>
<dbReference type="STRING" id="887929.HMP0721_1776"/>
<feature type="transmembrane region" description="Helical" evidence="7">
    <location>
        <begin position="386"/>
        <end position="406"/>
    </location>
</feature>
<dbReference type="RefSeq" id="WP_006599198.1">
    <property type="nucleotide sequence ID" value="NZ_GL622359.1"/>
</dbReference>
<dbReference type="Proteomes" id="UP000004754">
    <property type="component" value="Unassembled WGS sequence"/>
</dbReference>
<dbReference type="InterPro" id="IPR048279">
    <property type="entry name" value="MdtK-like"/>
</dbReference>
<evidence type="ECO:0000256" key="6">
    <source>
        <dbReference type="ARBA" id="ARBA00023136"/>
    </source>
</evidence>
<dbReference type="eggNOG" id="COG0534">
    <property type="taxonomic scope" value="Bacteria"/>
</dbReference>
<keyword evidence="9" id="KW-1185">Reference proteome</keyword>
<sequence length="452" mass="47829">MAQDMTTGNPARILLAFSVPMLIGNLFQQFYNIVDTIVVGQFVGAGALAAVGASSTIVMLLVCLATGLSVGCSVLVSQYYGAADPVHMRQAVYISLVFNGAVGLALSLFGIIGAPWLLALTRVPAGIRADAATYLVIYCVGGVFLFAYNVFASMCRAIGDAKTPVYFLVFTSLLNIVCDLIFVLGFGWGVAGVAIATTLSQGISAVSCGFYMRRHVPVLRLGREDCVFDGAMLADLIGYALPSTVQNTIVALSAVAVQGLVNTFGTVTIAGYTAANKIDQFATQPLLSLNMAVTSFTAQNIGAGRVDRVRAGFRVTMALSLGIAVVLSLLIFIGGKALVGLFVQGRESAGVVAAGMRYIRIVSLAYWLFAWMFASSGVLRGAGDMGVYLLGTAVNFVFRIAMAYALAPAVGFRAIAWSIPIGWSLCILVNMIRYFQGGWQFKAKVQRENNHG</sequence>
<organism evidence="8 9">
    <name type="scientific">Pseudoramibacter alactolyticus ATCC 23263</name>
    <dbReference type="NCBI Taxonomy" id="887929"/>
    <lineage>
        <taxon>Bacteria</taxon>
        <taxon>Bacillati</taxon>
        <taxon>Bacillota</taxon>
        <taxon>Clostridia</taxon>
        <taxon>Eubacteriales</taxon>
        <taxon>Eubacteriaceae</taxon>
        <taxon>Pseudoramibacter</taxon>
    </lineage>
</organism>
<comment type="caution">
    <text evidence="8">The sequence shown here is derived from an EMBL/GenBank/DDBJ whole genome shotgun (WGS) entry which is preliminary data.</text>
</comment>
<name>E6MIE1_9FIRM</name>
<keyword evidence="4 7" id="KW-0812">Transmembrane</keyword>
<feature type="transmembrane region" description="Helical" evidence="7">
    <location>
        <begin position="163"/>
        <end position="184"/>
    </location>
</feature>
<dbReference type="NCBIfam" id="TIGR00797">
    <property type="entry name" value="matE"/>
    <property type="match status" value="1"/>
</dbReference>
<dbReference type="AlphaFoldDB" id="E6MIE1"/>
<evidence type="ECO:0000256" key="7">
    <source>
        <dbReference type="SAM" id="Phobius"/>
    </source>
</evidence>
<evidence type="ECO:0000256" key="4">
    <source>
        <dbReference type="ARBA" id="ARBA00022692"/>
    </source>
</evidence>
<dbReference type="InterPro" id="IPR052031">
    <property type="entry name" value="Membrane_Transporter-Flippase"/>
</dbReference>
<evidence type="ECO:0000256" key="2">
    <source>
        <dbReference type="ARBA" id="ARBA00022448"/>
    </source>
</evidence>
<dbReference type="GO" id="GO:0042910">
    <property type="term" value="F:xenobiotic transmembrane transporter activity"/>
    <property type="evidence" value="ECO:0007669"/>
    <property type="project" value="InterPro"/>
</dbReference>
<dbReference type="CDD" id="cd13138">
    <property type="entry name" value="MATE_yoeA_like"/>
    <property type="match status" value="1"/>
</dbReference>
<protein>
    <submittedName>
        <fullName evidence="8">MATE efflux family protein</fullName>
    </submittedName>
</protein>
<dbReference type="PANTHER" id="PTHR43549">
    <property type="entry name" value="MULTIDRUG RESISTANCE PROTEIN YPNP-RELATED"/>
    <property type="match status" value="1"/>
</dbReference>
<keyword evidence="5 7" id="KW-1133">Transmembrane helix</keyword>
<evidence type="ECO:0000256" key="5">
    <source>
        <dbReference type="ARBA" id="ARBA00022989"/>
    </source>
</evidence>
<gene>
    <name evidence="8" type="ORF">HMP0721_1776</name>
</gene>
<comment type="subcellular location">
    <subcellularLocation>
        <location evidence="1">Cell membrane</location>
        <topology evidence="1">Multi-pass membrane protein</topology>
    </subcellularLocation>
</comment>
<keyword evidence="6 7" id="KW-0472">Membrane</keyword>
<dbReference type="GO" id="GO:0015297">
    <property type="term" value="F:antiporter activity"/>
    <property type="evidence" value="ECO:0007669"/>
    <property type="project" value="InterPro"/>
</dbReference>
<dbReference type="InterPro" id="IPR002528">
    <property type="entry name" value="MATE_fam"/>
</dbReference>
<dbReference type="PIRSF" id="PIRSF006603">
    <property type="entry name" value="DinF"/>
    <property type="match status" value="1"/>
</dbReference>
<feature type="transmembrane region" description="Helical" evidence="7">
    <location>
        <begin position="358"/>
        <end position="379"/>
    </location>
</feature>
<keyword evidence="2" id="KW-0813">Transport</keyword>
<evidence type="ECO:0000256" key="1">
    <source>
        <dbReference type="ARBA" id="ARBA00004651"/>
    </source>
</evidence>
<dbReference type="EMBL" id="AEQN01000023">
    <property type="protein sequence ID" value="EFV01037.1"/>
    <property type="molecule type" value="Genomic_DNA"/>
</dbReference>
<feature type="transmembrane region" description="Helical" evidence="7">
    <location>
        <begin position="57"/>
        <end position="80"/>
    </location>
</feature>
<proteinExistence type="predicted"/>
<dbReference type="OrthoDB" id="9776324at2"/>